<organism evidence="2 3">
    <name type="scientific">Ramularia collo-cygni</name>
    <dbReference type="NCBI Taxonomy" id="112498"/>
    <lineage>
        <taxon>Eukaryota</taxon>
        <taxon>Fungi</taxon>
        <taxon>Dikarya</taxon>
        <taxon>Ascomycota</taxon>
        <taxon>Pezizomycotina</taxon>
        <taxon>Dothideomycetes</taxon>
        <taxon>Dothideomycetidae</taxon>
        <taxon>Mycosphaerellales</taxon>
        <taxon>Mycosphaerellaceae</taxon>
        <taxon>Ramularia</taxon>
    </lineage>
</organism>
<dbReference type="AlphaFoldDB" id="A0A2D3VC37"/>
<dbReference type="Proteomes" id="UP000225277">
    <property type="component" value="Unassembled WGS sequence"/>
</dbReference>
<reference evidence="2 3" key="1">
    <citation type="submission" date="2016-03" db="EMBL/GenBank/DDBJ databases">
        <authorList>
            <person name="Ploux O."/>
        </authorList>
    </citation>
    <scope>NUCLEOTIDE SEQUENCE [LARGE SCALE GENOMIC DNA]</scope>
    <source>
        <strain evidence="2 3">URUG2</strain>
    </source>
</reference>
<dbReference type="RefSeq" id="XP_023632396.1">
    <property type="nucleotide sequence ID" value="XM_023776628.1"/>
</dbReference>
<accession>A0A2D3VC37</accession>
<evidence type="ECO:0000313" key="3">
    <source>
        <dbReference type="Proteomes" id="UP000225277"/>
    </source>
</evidence>
<feature type="region of interest" description="Disordered" evidence="1">
    <location>
        <begin position="152"/>
        <end position="184"/>
    </location>
</feature>
<evidence type="ECO:0000256" key="1">
    <source>
        <dbReference type="SAM" id="MobiDB-lite"/>
    </source>
</evidence>
<gene>
    <name evidence="2" type="ORF">RCC_11407</name>
</gene>
<dbReference type="GeneID" id="35606425"/>
<name>A0A2D3VC37_9PEZI</name>
<evidence type="ECO:0000313" key="2">
    <source>
        <dbReference type="EMBL" id="CZT25738.1"/>
    </source>
</evidence>
<proteinExistence type="predicted"/>
<sequence length="394" mass="44786">MARKALTVMSSCPISAATSFKSLREEQHLSPGNLDGPINALNTIVDGVKDYLPTAAFQPWLMASLDEILVQSGRISSASAESLVNLLLSSNDLTWIEKIFTPALCNHLDQSNPEIFFALATALSVSLDQEPKDLAKQVCVAVLRGVAPSAIESTRLPKDPPKPKRTSYTFRNRHRHERSPTPEENDLKANLCLLHQLLLGCGLKDEARLLLQHVEQECQSSMHPAYFDTLVLPYLDRVIGLRRLDEVLLPEDLKFAERIIRIYQFRSTGPEPLPPTDWSRPLLASLCLCSTCKQLRDFIISPQRQRMEFTAIFKVRQHVEKVLGDDYDTVVHKNSTPHTLEVIKTTRYWARSLRDWQANSRVVEAKAKSFFERTRYCNITWKASLEFFQRRGCP</sequence>
<dbReference type="EMBL" id="FJUY01000030">
    <property type="protein sequence ID" value="CZT25738.1"/>
    <property type="molecule type" value="Genomic_DNA"/>
</dbReference>
<protein>
    <submittedName>
        <fullName evidence="2">Uncharacterized protein</fullName>
    </submittedName>
</protein>
<keyword evidence="3" id="KW-1185">Reference proteome</keyword>